<dbReference type="EMBL" id="JAPIVE010000004">
    <property type="protein sequence ID" value="MCX2525085.1"/>
    <property type="molecule type" value="Genomic_DNA"/>
</dbReference>
<name>A0AA41ZI96_9GAMM</name>
<comment type="similarity">
    <text evidence="2 4">Belongs to the pyridoxal phosphate-binding protein YggS/PROSC family.</text>
</comment>
<evidence type="ECO:0000256" key="2">
    <source>
        <dbReference type="HAMAP-Rule" id="MF_02087"/>
    </source>
</evidence>
<dbReference type="Proteomes" id="UP001165678">
    <property type="component" value="Unassembled WGS sequence"/>
</dbReference>
<dbReference type="Pfam" id="PF01168">
    <property type="entry name" value="Ala_racemase_N"/>
    <property type="match status" value="1"/>
</dbReference>
<comment type="cofactor">
    <cofactor evidence="3">
        <name>pyridoxal 5'-phosphate</name>
        <dbReference type="ChEBI" id="CHEBI:597326"/>
    </cofactor>
</comment>
<keyword evidence="7" id="KW-1185">Reference proteome</keyword>
<evidence type="ECO:0000256" key="4">
    <source>
        <dbReference type="RuleBase" id="RU004514"/>
    </source>
</evidence>
<protein>
    <recommendedName>
        <fullName evidence="2">Pyridoxal phosphate homeostasis protein</fullName>
        <shortName evidence="2">PLP homeostasis protein</shortName>
    </recommendedName>
</protein>
<keyword evidence="1 2" id="KW-0663">Pyridoxal phosphate</keyword>
<accession>A0AA41ZI96</accession>
<sequence>MSGHTVQDNIVAVRGRLESALQKAGRTPGSASLLAVSKKKPAEDVQAAYEAGQRSFGENYLQEALDKQQALSMLDITWHFIGAVQSNKTREIAEHFDWCHTVDRLKTARRLSEQRPDHLPPLNVCLQVNISRQESKSGAAPEEVETLAAEIATLPGLSFRGLMAIPAPTVSFNEQRLPFRALRELLDTLRINHPDQPLDTLSMGMSDDIDAAITEGSTLVRVGTAIFGARAS</sequence>
<dbReference type="InterPro" id="IPR029066">
    <property type="entry name" value="PLP-binding_barrel"/>
</dbReference>
<dbReference type="RefSeq" id="WP_250938749.1">
    <property type="nucleotide sequence ID" value="NZ_JAMLJK010000002.1"/>
</dbReference>
<dbReference type="InterPro" id="IPR001608">
    <property type="entry name" value="Ala_racemase_N"/>
</dbReference>
<evidence type="ECO:0000256" key="1">
    <source>
        <dbReference type="ARBA" id="ARBA00022898"/>
    </source>
</evidence>
<dbReference type="SUPFAM" id="SSF51419">
    <property type="entry name" value="PLP-binding barrel"/>
    <property type="match status" value="1"/>
</dbReference>
<proteinExistence type="inferred from homology"/>
<dbReference type="CDD" id="cd06824">
    <property type="entry name" value="PLPDE_III_Yggs_like"/>
    <property type="match status" value="1"/>
</dbReference>
<comment type="function">
    <text evidence="2">Pyridoxal 5'-phosphate (PLP)-binding protein, which is involved in PLP homeostasis.</text>
</comment>
<dbReference type="AlphaFoldDB" id="A0AA41ZI96"/>
<dbReference type="NCBIfam" id="TIGR00044">
    <property type="entry name" value="YggS family pyridoxal phosphate-dependent enzyme"/>
    <property type="match status" value="1"/>
</dbReference>
<organism evidence="6 7">
    <name type="scientific">Larsenimonas rhizosphaerae</name>
    <dbReference type="NCBI Taxonomy" id="2944682"/>
    <lineage>
        <taxon>Bacteria</taxon>
        <taxon>Pseudomonadati</taxon>
        <taxon>Pseudomonadota</taxon>
        <taxon>Gammaproteobacteria</taxon>
        <taxon>Oceanospirillales</taxon>
        <taxon>Halomonadaceae</taxon>
        <taxon>Larsenimonas</taxon>
    </lineage>
</organism>
<dbReference type="PANTHER" id="PTHR10146">
    <property type="entry name" value="PROLINE SYNTHETASE CO-TRANSCRIBED BACTERIAL HOMOLOG PROTEIN"/>
    <property type="match status" value="1"/>
</dbReference>
<dbReference type="InterPro" id="IPR011078">
    <property type="entry name" value="PyrdxlP_homeostasis"/>
</dbReference>
<feature type="domain" description="Alanine racemase N-terminal" evidence="5">
    <location>
        <begin position="27"/>
        <end position="230"/>
    </location>
</feature>
<dbReference type="FunFam" id="3.20.20.10:FF:000018">
    <property type="entry name" value="Pyridoxal phosphate homeostasis protein"/>
    <property type="match status" value="1"/>
</dbReference>
<evidence type="ECO:0000313" key="7">
    <source>
        <dbReference type="Proteomes" id="UP001165678"/>
    </source>
</evidence>
<feature type="modified residue" description="N6-(pyridoxal phosphate)lysine" evidence="2 3">
    <location>
        <position position="38"/>
    </location>
</feature>
<dbReference type="HAMAP" id="MF_02087">
    <property type="entry name" value="PLP_homeostasis"/>
    <property type="match status" value="1"/>
</dbReference>
<evidence type="ECO:0000313" key="6">
    <source>
        <dbReference type="EMBL" id="MCX2525085.1"/>
    </source>
</evidence>
<reference evidence="6" key="1">
    <citation type="submission" date="2022-11" db="EMBL/GenBank/DDBJ databases">
        <title>Larsenimonas rhizosphaerae sp. nov., isolated from a tidal mudflat.</title>
        <authorList>
            <person name="Lee S.D."/>
            <person name="Kim I.S."/>
        </authorList>
    </citation>
    <scope>NUCLEOTIDE SEQUENCE</scope>
    <source>
        <strain evidence="6">GH2-1</strain>
    </source>
</reference>
<dbReference type="GO" id="GO:0030170">
    <property type="term" value="F:pyridoxal phosphate binding"/>
    <property type="evidence" value="ECO:0007669"/>
    <property type="project" value="UniProtKB-UniRule"/>
</dbReference>
<dbReference type="PANTHER" id="PTHR10146:SF14">
    <property type="entry name" value="PYRIDOXAL PHOSPHATE HOMEOSTASIS PROTEIN"/>
    <property type="match status" value="1"/>
</dbReference>
<dbReference type="PIRSF" id="PIRSF004848">
    <property type="entry name" value="YBL036c_PLPDEIII"/>
    <property type="match status" value="1"/>
</dbReference>
<comment type="caution">
    <text evidence="6">The sequence shown here is derived from an EMBL/GenBank/DDBJ whole genome shotgun (WGS) entry which is preliminary data.</text>
</comment>
<evidence type="ECO:0000259" key="5">
    <source>
        <dbReference type="Pfam" id="PF01168"/>
    </source>
</evidence>
<dbReference type="Gene3D" id="3.20.20.10">
    <property type="entry name" value="Alanine racemase"/>
    <property type="match status" value="1"/>
</dbReference>
<gene>
    <name evidence="6" type="ORF">OQ287_12605</name>
</gene>
<evidence type="ECO:0000256" key="3">
    <source>
        <dbReference type="PIRSR" id="PIRSR004848-1"/>
    </source>
</evidence>
<dbReference type="PROSITE" id="PS01211">
    <property type="entry name" value="UPF0001"/>
    <property type="match status" value="1"/>
</dbReference>